<dbReference type="PANTHER" id="PTHR35538">
    <property type="entry name" value="LIG_CHAN-GLU_BD DOMAIN-CONTAINING PROTEIN"/>
    <property type="match status" value="1"/>
</dbReference>
<feature type="compositionally biased region" description="Basic and acidic residues" evidence="1">
    <location>
        <begin position="15"/>
        <end position="25"/>
    </location>
</feature>
<evidence type="ECO:0000256" key="1">
    <source>
        <dbReference type="SAM" id="MobiDB-lite"/>
    </source>
</evidence>
<dbReference type="OrthoDB" id="2121618at2759"/>
<proteinExistence type="predicted"/>
<evidence type="ECO:0000313" key="2">
    <source>
        <dbReference type="EMBL" id="CAG5119035.1"/>
    </source>
</evidence>
<feature type="non-terminal residue" evidence="2">
    <location>
        <position position="1"/>
    </location>
</feature>
<gene>
    <name evidence="2" type="ORF">CUNI_LOCUS4593</name>
</gene>
<dbReference type="PANTHER" id="PTHR35538:SF6">
    <property type="entry name" value="EF-HAND DOMAIN-CONTAINING PROTEIN"/>
    <property type="match status" value="1"/>
</dbReference>
<feature type="compositionally biased region" description="Basic residues" evidence="1">
    <location>
        <begin position="1"/>
        <end position="14"/>
    </location>
</feature>
<feature type="non-terminal residue" evidence="2">
    <location>
        <position position="217"/>
    </location>
</feature>
<feature type="region of interest" description="Disordered" evidence="1">
    <location>
        <begin position="1"/>
        <end position="68"/>
    </location>
</feature>
<dbReference type="Proteomes" id="UP000678393">
    <property type="component" value="Unassembled WGS sequence"/>
</dbReference>
<accession>A0A8S3YTX4</accession>
<dbReference type="EMBL" id="CAJHNH020000646">
    <property type="protein sequence ID" value="CAG5119035.1"/>
    <property type="molecule type" value="Genomic_DNA"/>
</dbReference>
<dbReference type="AlphaFoldDB" id="A0A8S3YTX4"/>
<feature type="compositionally biased region" description="Basic and acidic residues" evidence="1">
    <location>
        <begin position="49"/>
        <end position="60"/>
    </location>
</feature>
<evidence type="ECO:0000313" key="3">
    <source>
        <dbReference type="Proteomes" id="UP000678393"/>
    </source>
</evidence>
<feature type="compositionally biased region" description="Polar residues" evidence="1">
    <location>
        <begin position="26"/>
        <end position="43"/>
    </location>
</feature>
<name>A0A8S3YTX4_9EUPU</name>
<reference evidence="2" key="1">
    <citation type="submission" date="2021-04" db="EMBL/GenBank/DDBJ databases">
        <authorList>
            <consortium name="Molecular Ecology Group"/>
        </authorList>
    </citation>
    <scope>NUCLEOTIDE SEQUENCE</scope>
</reference>
<comment type="caution">
    <text evidence="2">The sequence shown here is derived from an EMBL/GenBank/DDBJ whole genome shotgun (WGS) entry which is preliminary data.</text>
</comment>
<organism evidence="2 3">
    <name type="scientific">Candidula unifasciata</name>
    <dbReference type="NCBI Taxonomy" id="100452"/>
    <lineage>
        <taxon>Eukaryota</taxon>
        <taxon>Metazoa</taxon>
        <taxon>Spiralia</taxon>
        <taxon>Lophotrochozoa</taxon>
        <taxon>Mollusca</taxon>
        <taxon>Gastropoda</taxon>
        <taxon>Heterobranchia</taxon>
        <taxon>Euthyneura</taxon>
        <taxon>Panpulmonata</taxon>
        <taxon>Eupulmonata</taxon>
        <taxon>Stylommatophora</taxon>
        <taxon>Helicina</taxon>
        <taxon>Helicoidea</taxon>
        <taxon>Geomitridae</taxon>
        <taxon>Candidula</taxon>
    </lineage>
</organism>
<protein>
    <submittedName>
        <fullName evidence="2">Uncharacterized protein</fullName>
    </submittedName>
</protein>
<sequence>RSSTKKKERRNRKTTSRDEDLREPTRSLSSAFLYSKRGSLTYSDDSDDDQKSGEAKHISDTSDVSVSAFNPHLPTVEVSSQLSRSPRMCQILQTISGSGTPKRGALKKDKDYEDEQRRQQLADQRRWKQQHVYNKLKTKPWQLVRVQSDSSIGGHANFDNYDFLARYCILNPENTETYRQIFGQADEHKRGWLSQEQTAAALKEVNSRLTGTEQEFL</sequence>
<keyword evidence="3" id="KW-1185">Reference proteome</keyword>